<name>A0A8J7S5B1_9PROT</name>
<evidence type="ECO:0000313" key="2">
    <source>
        <dbReference type="Proteomes" id="UP000672602"/>
    </source>
</evidence>
<protein>
    <submittedName>
        <fullName evidence="1">Thioesterase family protein</fullName>
    </submittedName>
</protein>
<evidence type="ECO:0000313" key="1">
    <source>
        <dbReference type="EMBL" id="MBP5857034.1"/>
    </source>
</evidence>
<keyword evidence="2" id="KW-1185">Reference proteome</keyword>
<reference evidence="1" key="1">
    <citation type="submission" date="2021-04" db="EMBL/GenBank/DDBJ databases">
        <authorList>
            <person name="Zhang D.-C."/>
        </authorList>
    </citation>
    <scope>NUCLEOTIDE SEQUENCE</scope>
    <source>
        <strain evidence="1">CGMCC 1.15697</strain>
    </source>
</reference>
<organism evidence="1 2">
    <name type="scientific">Marivibrio halodurans</name>
    <dbReference type="NCBI Taxonomy" id="2039722"/>
    <lineage>
        <taxon>Bacteria</taxon>
        <taxon>Pseudomonadati</taxon>
        <taxon>Pseudomonadota</taxon>
        <taxon>Alphaproteobacteria</taxon>
        <taxon>Rhodospirillales</taxon>
        <taxon>Rhodospirillaceae</taxon>
        <taxon>Marivibrio</taxon>
    </lineage>
</organism>
<dbReference type="EMBL" id="JAGMWN010000003">
    <property type="protein sequence ID" value="MBP5857034.1"/>
    <property type="molecule type" value="Genomic_DNA"/>
</dbReference>
<dbReference type="Gene3D" id="3.10.129.10">
    <property type="entry name" value="Hotdog Thioesterase"/>
    <property type="match status" value="1"/>
</dbReference>
<dbReference type="Pfam" id="PF13279">
    <property type="entry name" value="4HBT_2"/>
    <property type="match status" value="1"/>
</dbReference>
<accession>A0A8J7S5B1</accession>
<dbReference type="InterPro" id="IPR029069">
    <property type="entry name" value="HotDog_dom_sf"/>
</dbReference>
<dbReference type="Proteomes" id="UP000672602">
    <property type="component" value="Unassembled WGS sequence"/>
</dbReference>
<comment type="caution">
    <text evidence="1">The sequence shown here is derived from an EMBL/GenBank/DDBJ whole genome shotgun (WGS) entry which is preliminary data.</text>
</comment>
<gene>
    <name evidence="1" type="ORF">KAJ83_08440</name>
</gene>
<dbReference type="SUPFAM" id="SSF54637">
    <property type="entry name" value="Thioesterase/thiol ester dehydrase-isomerase"/>
    <property type="match status" value="1"/>
</dbReference>
<proteinExistence type="predicted"/>
<dbReference type="AlphaFoldDB" id="A0A8J7S5B1"/>
<sequence length="142" mass="15733">MNVAYYVLAFDGATDYFADRIGLDAAYRTRHEASFFAVDMNVGYRREVIEGASLAFTTQLIDFDAKRLHFFHAMWQVEEGYLAATNEVLTTHVDMRARRSTPMGAEVLAAVKALWARQGDLPMPEGAGRVLGIRRKGAGNGA</sequence>
<dbReference type="CDD" id="cd00586">
    <property type="entry name" value="4HBT"/>
    <property type="match status" value="1"/>
</dbReference>